<dbReference type="PANTHER" id="PTHR47162">
    <property type="entry name" value="OS02G0192300 PROTEIN"/>
    <property type="match status" value="1"/>
</dbReference>
<dbReference type="Proteomes" id="UP000004995">
    <property type="component" value="Unassembled WGS sequence"/>
</dbReference>
<protein>
    <recommendedName>
        <fullName evidence="5">PHD-type domain-containing protein</fullName>
    </recommendedName>
</protein>
<evidence type="ECO:0000256" key="1">
    <source>
        <dbReference type="ARBA" id="ARBA00022771"/>
    </source>
</evidence>
<sequence length="115" mass="12790">EELGSTFVCDACDRGFHSKCVRVWPPLLPPPPPPGPPGARRPRAAANEDWICPQCEMRGARSTRWKLGPVPLDINAAPPEEPVAASAHDISRHFLELLFTYIDMCLTLELLRGYE</sequence>
<proteinExistence type="predicted"/>
<dbReference type="SUPFAM" id="SSF57903">
    <property type="entry name" value="FYVE/PHD zinc finger"/>
    <property type="match status" value="1"/>
</dbReference>
<dbReference type="InterPro" id="IPR011011">
    <property type="entry name" value="Znf_FYVE_PHD"/>
</dbReference>
<dbReference type="InterPro" id="IPR013083">
    <property type="entry name" value="Znf_RING/FYVE/PHD"/>
</dbReference>
<keyword evidence="4" id="KW-1185">Reference proteome</keyword>
<dbReference type="AlphaFoldDB" id="K3Z0F2"/>
<dbReference type="Gramene" id="KQL28339">
    <property type="protein sequence ID" value="KQL28339"/>
    <property type="gene ID" value="SETIT_020016mg"/>
</dbReference>
<dbReference type="EMBL" id="AGNK02000072">
    <property type="status" value="NOT_ANNOTATED_CDS"/>
    <property type="molecule type" value="Genomic_DNA"/>
</dbReference>
<keyword evidence="2" id="KW-0862">Zinc</keyword>
<evidence type="ECO:0000313" key="4">
    <source>
        <dbReference type="Proteomes" id="UP000004995"/>
    </source>
</evidence>
<dbReference type="HOGENOM" id="CLU_170057_0_0_1"/>
<name>K3Z0F2_SETIT</name>
<evidence type="ECO:0008006" key="5">
    <source>
        <dbReference type="Google" id="ProtNLM"/>
    </source>
</evidence>
<dbReference type="EnsemblPlants" id="KQL28339">
    <property type="protein sequence ID" value="KQL28339"/>
    <property type="gene ID" value="SETIT_020016mg"/>
</dbReference>
<dbReference type="PANTHER" id="PTHR47162:SF10">
    <property type="entry name" value="METHYL-CPG-BINDING DOMAIN-CONTAINING PROTEIN 9 ISOFORM X1"/>
    <property type="match status" value="1"/>
</dbReference>
<dbReference type="Gene3D" id="3.30.40.10">
    <property type="entry name" value="Zinc/RING finger domain, C3HC4 (zinc finger)"/>
    <property type="match status" value="1"/>
</dbReference>
<reference evidence="3" key="2">
    <citation type="submission" date="2018-08" db="UniProtKB">
        <authorList>
            <consortium name="EnsemblPlants"/>
        </authorList>
    </citation>
    <scope>IDENTIFICATION</scope>
    <source>
        <strain evidence="3">Yugu1</strain>
    </source>
</reference>
<organism evidence="3 4">
    <name type="scientific">Setaria italica</name>
    <name type="common">Foxtail millet</name>
    <name type="synonym">Panicum italicum</name>
    <dbReference type="NCBI Taxonomy" id="4555"/>
    <lineage>
        <taxon>Eukaryota</taxon>
        <taxon>Viridiplantae</taxon>
        <taxon>Streptophyta</taxon>
        <taxon>Embryophyta</taxon>
        <taxon>Tracheophyta</taxon>
        <taxon>Spermatophyta</taxon>
        <taxon>Magnoliopsida</taxon>
        <taxon>Liliopsida</taxon>
        <taxon>Poales</taxon>
        <taxon>Poaceae</taxon>
        <taxon>PACMAD clade</taxon>
        <taxon>Panicoideae</taxon>
        <taxon>Panicodae</taxon>
        <taxon>Paniceae</taxon>
        <taxon>Cenchrinae</taxon>
        <taxon>Setaria</taxon>
    </lineage>
</organism>
<reference evidence="4" key="1">
    <citation type="journal article" date="2012" name="Nat. Biotechnol.">
        <title>Reference genome sequence of the model plant Setaria.</title>
        <authorList>
            <person name="Bennetzen J.L."/>
            <person name="Schmutz J."/>
            <person name="Wang H."/>
            <person name="Percifield R."/>
            <person name="Hawkins J."/>
            <person name="Pontaroli A.C."/>
            <person name="Estep M."/>
            <person name="Feng L."/>
            <person name="Vaughn J.N."/>
            <person name="Grimwood J."/>
            <person name="Jenkins J."/>
            <person name="Barry K."/>
            <person name="Lindquist E."/>
            <person name="Hellsten U."/>
            <person name="Deshpande S."/>
            <person name="Wang X."/>
            <person name="Wu X."/>
            <person name="Mitros T."/>
            <person name="Triplett J."/>
            <person name="Yang X."/>
            <person name="Ye C.Y."/>
            <person name="Mauro-Herrera M."/>
            <person name="Wang L."/>
            <person name="Li P."/>
            <person name="Sharma M."/>
            <person name="Sharma R."/>
            <person name="Ronald P.C."/>
            <person name="Panaud O."/>
            <person name="Kellogg E.A."/>
            <person name="Brutnell T.P."/>
            <person name="Doust A.N."/>
            <person name="Tuskan G.A."/>
            <person name="Rokhsar D."/>
            <person name="Devos K.M."/>
        </authorList>
    </citation>
    <scope>NUCLEOTIDE SEQUENCE [LARGE SCALE GENOMIC DNA]</scope>
    <source>
        <strain evidence="4">cv. Yugu1</strain>
    </source>
</reference>
<dbReference type="GO" id="GO:0008270">
    <property type="term" value="F:zinc ion binding"/>
    <property type="evidence" value="ECO:0007669"/>
    <property type="project" value="UniProtKB-KW"/>
</dbReference>
<keyword evidence="1" id="KW-0863">Zinc-finger</keyword>
<evidence type="ECO:0000256" key="2">
    <source>
        <dbReference type="ARBA" id="ARBA00022833"/>
    </source>
</evidence>
<accession>K3Z0F2</accession>
<keyword evidence="1" id="KW-0479">Metal-binding</keyword>
<dbReference type="InParanoid" id="K3Z0F2"/>
<evidence type="ECO:0000313" key="3">
    <source>
        <dbReference type="EnsemblPlants" id="KQL28339"/>
    </source>
</evidence>